<reference evidence="3" key="1">
    <citation type="journal article" date="2016" name="Nat. Genet.">
        <title>A high-quality carrot genome assembly provides new insights into carotenoid accumulation and asterid genome evolution.</title>
        <authorList>
            <person name="Iorizzo M."/>
            <person name="Ellison S."/>
            <person name="Senalik D."/>
            <person name="Zeng P."/>
            <person name="Satapoomin P."/>
            <person name="Huang J."/>
            <person name="Bowman M."/>
            <person name="Iovene M."/>
            <person name="Sanseverino W."/>
            <person name="Cavagnaro P."/>
            <person name="Yildiz M."/>
            <person name="Macko-Podgorni A."/>
            <person name="Moranska E."/>
            <person name="Grzebelus E."/>
            <person name="Grzebelus D."/>
            <person name="Ashrafi H."/>
            <person name="Zheng Z."/>
            <person name="Cheng S."/>
            <person name="Spooner D."/>
            <person name="Van Deynze A."/>
            <person name="Simon P."/>
        </authorList>
    </citation>
    <scope>NUCLEOTIDE SEQUENCE</scope>
    <source>
        <tissue evidence="3">Leaf</tissue>
    </source>
</reference>
<feature type="domain" description="PB1-like" evidence="2">
    <location>
        <begin position="21"/>
        <end position="94"/>
    </location>
</feature>
<dbReference type="Proteomes" id="UP000077755">
    <property type="component" value="Chromosome 4"/>
</dbReference>
<evidence type="ECO:0000256" key="1">
    <source>
        <dbReference type="SAM" id="MobiDB-lite"/>
    </source>
</evidence>
<dbReference type="Pfam" id="PF26130">
    <property type="entry name" value="PB1-like"/>
    <property type="match status" value="1"/>
</dbReference>
<evidence type="ECO:0000313" key="4">
    <source>
        <dbReference type="Proteomes" id="UP000077755"/>
    </source>
</evidence>
<dbReference type="EMBL" id="CP093346">
    <property type="protein sequence ID" value="WOG95305.1"/>
    <property type="molecule type" value="Genomic_DNA"/>
</dbReference>
<evidence type="ECO:0000259" key="2">
    <source>
        <dbReference type="Pfam" id="PF26130"/>
    </source>
</evidence>
<dbReference type="InterPro" id="IPR058594">
    <property type="entry name" value="PB1-like_dom_pln"/>
</dbReference>
<organism evidence="3 4">
    <name type="scientific">Daucus carota subsp. sativus</name>
    <name type="common">Carrot</name>
    <dbReference type="NCBI Taxonomy" id="79200"/>
    <lineage>
        <taxon>Eukaryota</taxon>
        <taxon>Viridiplantae</taxon>
        <taxon>Streptophyta</taxon>
        <taxon>Embryophyta</taxon>
        <taxon>Tracheophyta</taxon>
        <taxon>Spermatophyta</taxon>
        <taxon>Magnoliopsida</taxon>
        <taxon>eudicotyledons</taxon>
        <taxon>Gunneridae</taxon>
        <taxon>Pentapetalae</taxon>
        <taxon>asterids</taxon>
        <taxon>campanulids</taxon>
        <taxon>Apiales</taxon>
        <taxon>Apiaceae</taxon>
        <taxon>Apioideae</taxon>
        <taxon>Scandiceae</taxon>
        <taxon>Daucinae</taxon>
        <taxon>Daucus</taxon>
        <taxon>Daucus sect. Daucus</taxon>
    </lineage>
</organism>
<feature type="compositionally biased region" description="Low complexity" evidence="1">
    <location>
        <begin position="115"/>
        <end position="125"/>
    </location>
</feature>
<keyword evidence="4" id="KW-1185">Reference proteome</keyword>
<dbReference type="Gramene" id="KZM81107">
    <property type="protein sequence ID" value="KZM81107"/>
    <property type="gene ID" value="DCAR_031331"/>
</dbReference>
<sequence>MSWFRRLKEDADVYHPRQCPDYSDYFDFCNADQISIIEIYSMLKEVIEFGFHQLWYKLPSTTFDRGSFALDTDEELMTMCELIYEEDKYMEIYVPTMAQLSTEPCRDSDVEFVEPTPNEAPAKNNPAPPVNMPTEGNPDDQEEFDFENTVIKHNHAQRDS</sequence>
<accession>A0A175YCD7</accession>
<name>A0A175YCD7_DAUCS</name>
<feature type="region of interest" description="Disordered" evidence="1">
    <location>
        <begin position="114"/>
        <end position="142"/>
    </location>
</feature>
<dbReference type="AlphaFoldDB" id="A0A175YCD7"/>
<protein>
    <recommendedName>
        <fullName evidence="2">PB1-like domain-containing protein</fullName>
    </recommendedName>
</protein>
<gene>
    <name evidence="3" type="ORF">DCAR_0414617</name>
</gene>
<evidence type="ECO:0000313" key="3">
    <source>
        <dbReference type="EMBL" id="WOG95305.1"/>
    </source>
</evidence>
<reference evidence="3" key="2">
    <citation type="submission" date="2022-03" db="EMBL/GenBank/DDBJ databases">
        <title>Draft title - Genomic analysis of global carrot germplasm unveils the trajectory of domestication and the origin of high carotenoid orange carrot.</title>
        <authorList>
            <person name="Iorizzo M."/>
            <person name="Ellison S."/>
            <person name="Senalik D."/>
            <person name="Macko-Podgorni A."/>
            <person name="Grzebelus D."/>
            <person name="Bostan H."/>
            <person name="Rolling W."/>
            <person name="Curaba J."/>
            <person name="Simon P."/>
        </authorList>
    </citation>
    <scope>NUCLEOTIDE SEQUENCE</scope>
    <source>
        <tissue evidence="3">Leaf</tissue>
    </source>
</reference>
<proteinExistence type="predicted"/>